<dbReference type="Pfam" id="PF13458">
    <property type="entry name" value="Peripla_BP_6"/>
    <property type="match status" value="1"/>
</dbReference>
<dbReference type="RefSeq" id="WP_284054683.1">
    <property type="nucleotide sequence ID" value="NZ_JAGRQC010000004.1"/>
</dbReference>
<sequence>MAEAALKPQRGKSLFRLAAMAGALVLSACSTLIPRGAPPVQPPPKQPTTSAPAPVEPGIPQDQQRHRVALLVPLSGSNAGVGQSLANATQLALLDTKSEKVRITTYDTAGGAAQAARRAIADGNGLILGPLLSENVRAVAPIARSAHVPVISYSNDVDAAGNGAFIMGYTPNQSIERVVDYAVKSGITQFAGLVPKGLYGERASAAFVRAARDAGGQIVSIQNYDRSRASINAAVGRFPSTSPFQAVLIADSAGTAAVAVPQIRKTAVGGNARVLGTELWNTDSAVGDEAALNGAWFASVPDGLYRQYATKYRTRFGKAPYRLSSIGYDSVLLTVRIAREWPMGRPFPMNALMDKDGFAGLDGAFRFDRNGVAQRMLEVQEIRGGQTVTISPAPRSFANQ</sequence>
<proteinExistence type="inferred from homology"/>
<evidence type="ECO:0000256" key="2">
    <source>
        <dbReference type="ARBA" id="ARBA00022729"/>
    </source>
</evidence>
<organism evidence="6 7">
    <name type="scientific">Stakelama marina</name>
    <dbReference type="NCBI Taxonomy" id="2826939"/>
    <lineage>
        <taxon>Bacteria</taxon>
        <taxon>Pseudomonadati</taxon>
        <taxon>Pseudomonadota</taxon>
        <taxon>Alphaproteobacteria</taxon>
        <taxon>Sphingomonadales</taxon>
        <taxon>Sphingomonadaceae</taxon>
        <taxon>Stakelama</taxon>
    </lineage>
</organism>
<evidence type="ECO:0000256" key="1">
    <source>
        <dbReference type="ARBA" id="ARBA00010062"/>
    </source>
</evidence>
<evidence type="ECO:0000313" key="6">
    <source>
        <dbReference type="EMBL" id="MBR0553419.1"/>
    </source>
</evidence>
<reference evidence="6" key="1">
    <citation type="submission" date="2021-04" db="EMBL/GenBank/DDBJ databases">
        <title>Ouciella asimina sp. nov., isolated from the surface seawater in the hydrothermal field of Okinawa Trough.</title>
        <authorList>
            <person name="Shuang W."/>
        </authorList>
    </citation>
    <scope>NUCLEOTIDE SEQUENCE</scope>
    <source>
        <strain evidence="6">LXI357</strain>
    </source>
</reference>
<dbReference type="PROSITE" id="PS51257">
    <property type="entry name" value="PROKAR_LIPOPROTEIN"/>
    <property type="match status" value="1"/>
</dbReference>
<gene>
    <name evidence="6" type="ORF">J7S20_12990</name>
</gene>
<name>A0A8T4IM80_9SPHN</name>
<dbReference type="Proteomes" id="UP000676996">
    <property type="component" value="Unassembled WGS sequence"/>
</dbReference>
<evidence type="ECO:0000256" key="4">
    <source>
        <dbReference type="SAM" id="MobiDB-lite"/>
    </source>
</evidence>
<dbReference type="AlphaFoldDB" id="A0A8T4IM80"/>
<keyword evidence="7" id="KW-1185">Reference proteome</keyword>
<dbReference type="PANTHER" id="PTHR30483">
    <property type="entry name" value="LEUCINE-SPECIFIC-BINDING PROTEIN"/>
    <property type="match status" value="1"/>
</dbReference>
<evidence type="ECO:0000259" key="5">
    <source>
        <dbReference type="Pfam" id="PF13458"/>
    </source>
</evidence>
<dbReference type="CDD" id="cd06339">
    <property type="entry name" value="PBP1_YraM_LppC_lipoprotein-like"/>
    <property type="match status" value="1"/>
</dbReference>
<accession>A0A8T4IM80</accession>
<keyword evidence="3" id="KW-0029">Amino-acid transport</keyword>
<dbReference type="SUPFAM" id="SSF53822">
    <property type="entry name" value="Periplasmic binding protein-like I"/>
    <property type="match status" value="1"/>
</dbReference>
<dbReference type="InterPro" id="IPR051010">
    <property type="entry name" value="BCAA_transport"/>
</dbReference>
<feature type="compositionally biased region" description="Pro residues" evidence="4">
    <location>
        <begin position="36"/>
        <end position="46"/>
    </location>
</feature>
<feature type="region of interest" description="Disordered" evidence="4">
    <location>
        <begin position="36"/>
        <end position="60"/>
    </location>
</feature>
<evidence type="ECO:0000313" key="7">
    <source>
        <dbReference type="Proteomes" id="UP000676996"/>
    </source>
</evidence>
<comment type="similarity">
    <text evidence="1">Belongs to the leucine-binding protein family.</text>
</comment>
<dbReference type="Gene3D" id="3.40.50.2300">
    <property type="match status" value="2"/>
</dbReference>
<dbReference type="GO" id="GO:0006865">
    <property type="term" value="P:amino acid transport"/>
    <property type="evidence" value="ECO:0007669"/>
    <property type="project" value="UniProtKB-KW"/>
</dbReference>
<comment type="caution">
    <text evidence="6">The sequence shown here is derived from an EMBL/GenBank/DDBJ whole genome shotgun (WGS) entry which is preliminary data.</text>
</comment>
<dbReference type="InterPro" id="IPR028082">
    <property type="entry name" value="Peripla_BP_I"/>
</dbReference>
<dbReference type="PANTHER" id="PTHR30483:SF6">
    <property type="entry name" value="PERIPLASMIC BINDING PROTEIN OF ABC TRANSPORTER FOR NATURAL AMINO ACIDS"/>
    <property type="match status" value="1"/>
</dbReference>
<dbReference type="EMBL" id="JAGRQC010000004">
    <property type="protein sequence ID" value="MBR0553419.1"/>
    <property type="molecule type" value="Genomic_DNA"/>
</dbReference>
<protein>
    <submittedName>
        <fullName evidence="6">Penicillin-binding protein activator</fullName>
    </submittedName>
</protein>
<dbReference type="InterPro" id="IPR028081">
    <property type="entry name" value="Leu-bd"/>
</dbReference>
<evidence type="ECO:0000256" key="3">
    <source>
        <dbReference type="ARBA" id="ARBA00022970"/>
    </source>
</evidence>
<keyword evidence="2" id="KW-0732">Signal</keyword>
<keyword evidence="3" id="KW-0813">Transport</keyword>
<feature type="domain" description="Leucine-binding protein" evidence="5">
    <location>
        <begin position="67"/>
        <end position="385"/>
    </location>
</feature>